<evidence type="ECO:0000313" key="2">
    <source>
        <dbReference type="Proteomes" id="UP000299102"/>
    </source>
</evidence>
<evidence type="ECO:0000313" key="1">
    <source>
        <dbReference type="EMBL" id="GBO99962.1"/>
    </source>
</evidence>
<accession>A0A4C1SCQ4</accession>
<dbReference type="EMBL" id="BGZK01000004">
    <property type="protein sequence ID" value="GBO99962.1"/>
    <property type="molecule type" value="Genomic_DNA"/>
</dbReference>
<sequence>MCADRVKVVNTASYSNAVELEEGEKGPSTAVCAVMRPRRARLPAFTAVYNPSVNNRYPTPFQEAGDALITPLGLRVSMGADSNQVPFGLRTTPSIMRHGGFYSISIWQGALLAPNNKIWLRLMHLHILNKNMVRPQEMRSLRSMCRVSRKDRRRNSDVRERCNLKEDVVSKVERGILRFGHLEKMNEDRLTKQIYRANVCDGKVGKDRPGKSYADQILGTQN</sequence>
<gene>
    <name evidence="1" type="ORF">EVAR_74314_1</name>
</gene>
<comment type="caution">
    <text evidence="1">The sequence shown here is derived from an EMBL/GenBank/DDBJ whole genome shotgun (WGS) entry which is preliminary data.</text>
</comment>
<keyword evidence="2" id="KW-1185">Reference proteome</keyword>
<organism evidence="1 2">
    <name type="scientific">Eumeta variegata</name>
    <name type="common">Bagworm moth</name>
    <name type="synonym">Eumeta japonica</name>
    <dbReference type="NCBI Taxonomy" id="151549"/>
    <lineage>
        <taxon>Eukaryota</taxon>
        <taxon>Metazoa</taxon>
        <taxon>Ecdysozoa</taxon>
        <taxon>Arthropoda</taxon>
        <taxon>Hexapoda</taxon>
        <taxon>Insecta</taxon>
        <taxon>Pterygota</taxon>
        <taxon>Neoptera</taxon>
        <taxon>Endopterygota</taxon>
        <taxon>Lepidoptera</taxon>
        <taxon>Glossata</taxon>
        <taxon>Ditrysia</taxon>
        <taxon>Tineoidea</taxon>
        <taxon>Psychidae</taxon>
        <taxon>Oiketicinae</taxon>
        <taxon>Eumeta</taxon>
    </lineage>
</organism>
<proteinExistence type="predicted"/>
<dbReference type="OrthoDB" id="6776761at2759"/>
<dbReference type="AlphaFoldDB" id="A0A4C1SCQ4"/>
<reference evidence="1 2" key="1">
    <citation type="journal article" date="2019" name="Commun. Biol.">
        <title>The bagworm genome reveals a unique fibroin gene that provides high tensile strength.</title>
        <authorList>
            <person name="Kono N."/>
            <person name="Nakamura H."/>
            <person name="Ohtoshi R."/>
            <person name="Tomita M."/>
            <person name="Numata K."/>
            <person name="Arakawa K."/>
        </authorList>
    </citation>
    <scope>NUCLEOTIDE SEQUENCE [LARGE SCALE GENOMIC DNA]</scope>
</reference>
<name>A0A4C1SCQ4_EUMVA</name>
<protein>
    <submittedName>
        <fullName evidence="1">Uncharacterized protein</fullName>
    </submittedName>
</protein>
<dbReference type="Proteomes" id="UP000299102">
    <property type="component" value="Unassembled WGS sequence"/>
</dbReference>